<dbReference type="InterPro" id="IPR036929">
    <property type="entry name" value="DsbDN_sf"/>
</dbReference>
<proteinExistence type="predicted"/>
<organism evidence="1 2">
    <name type="scientific">Actinomadura fulvescens</name>
    <dbReference type="NCBI Taxonomy" id="46160"/>
    <lineage>
        <taxon>Bacteria</taxon>
        <taxon>Bacillati</taxon>
        <taxon>Actinomycetota</taxon>
        <taxon>Actinomycetes</taxon>
        <taxon>Streptosporangiales</taxon>
        <taxon>Thermomonosporaceae</taxon>
        <taxon>Actinomadura</taxon>
    </lineage>
</organism>
<reference evidence="1 2" key="1">
    <citation type="journal article" date="2019" name="Int. J. Syst. Evol. Microbiol.">
        <title>The Global Catalogue of Microorganisms (GCM) 10K type strain sequencing project: providing services to taxonomists for standard genome sequencing and annotation.</title>
        <authorList>
            <consortium name="The Broad Institute Genomics Platform"/>
            <consortium name="The Broad Institute Genome Sequencing Center for Infectious Disease"/>
            <person name="Wu L."/>
            <person name="Ma J."/>
        </authorList>
    </citation>
    <scope>NUCLEOTIDE SEQUENCE [LARGE SCALE GENOMIC DNA]</scope>
    <source>
        <strain evidence="1 2">JCM 6833</strain>
    </source>
</reference>
<evidence type="ECO:0000313" key="2">
    <source>
        <dbReference type="Proteomes" id="UP001501509"/>
    </source>
</evidence>
<dbReference type="EMBL" id="BAAATD010000005">
    <property type="protein sequence ID" value="GAA2602483.1"/>
    <property type="molecule type" value="Genomic_DNA"/>
</dbReference>
<dbReference type="RefSeq" id="WP_344542997.1">
    <property type="nucleotide sequence ID" value="NZ_BAAATD010000005.1"/>
</dbReference>
<comment type="caution">
    <text evidence="1">The sequence shown here is derived from an EMBL/GenBank/DDBJ whole genome shotgun (WGS) entry which is preliminary data.</text>
</comment>
<dbReference type="Gene3D" id="2.60.40.1250">
    <property type="entry name" value="Thiol:disulfide interchange protein DsbD, N-terminal domain"/>
    <property type="match status" value="1"/>
</dbReference>
<keyword evidence="2" id="KW-1185">Reference proteome</keyword>
<protein>
    <recommendedName>
        <fullName evidence="3">Thiol:disulfide interchange protein DsbD N-terminal domain-containing protein</fullName>
    </recommendedName>
</protein>
<sequence>MRWLTLLSVALLLAGCGRGEDPVTARFTAGDVNVTIAVTADLVKVTFKPIRPGFHLYSLDLPPNDIGIPTRVTVRAGLKATGRPTANEKEQQLNLPLLGQRLPVYPDKPVTISLPVRRTARTAEIVVSYGACSRTVCLQPVIDRVTPLTLPL</sequence>
<name>A0ABN3PTZ3_9ACTN</name>
<dbReference type="PROSITE" id="PS51257">
    <property type="entry name" value="PROKAR_LIPOPROTEIN"/>
    <property type="match status" value="1"/>
</dbReference>
<evidence type="ECO:0008006" key="3">
    <source>
        <dbReference type="Google" id="ProtNLM"/>
    </source>
</evidence>
<evidence type="ECO:0000313" key="1">
    <source>
        <dbReference type="EMBL" id="GAA2602483.1"/>
    </source>
</evidence>
<accession>A0ABN3PTZ3</accession>
<dbReference type="Proteomes" id="UP001501509">
    <property type="component" value="Unassembled WGS sequence"/>
</dbReference>
<gene>
    <name evidence="1" type="ORF">GCM10010411_40380</name>
</gene>